<reference evidence="3 4" key="1">
    <citation type="journal article" date="2020" name="IScience">
        <title>Genome Sequencing of the Endangered Kingdonia uniflora (Circaeasteraceae, Ranunculales) Reveals Potential Mechanisms of Evolutionary Specialization.</title>
        <authorList>
            <person name="Sun Y."/>
            <person name="Deng T."/>
            <person name="Zhang A."/>
            <person name="Moore M.J."/>
            <person name="Landis J.B."/>
            <person name="Lin N."/>
            <person name="Zhang H."/>
            <person name="Zhang X."/>
            <person name="Huang J."/>
            <person name="Zhang X."/>
            <person name="Sun H."/>
            <person name="Wang H."/>
        </authorList>
    </citation>
    <scope>NUCLEOTIDE SEQUENCE [LARGE SCALE GENOMIC DNA]</scope>
    <source>
        <strain evidence="3">TB1705</strain>
        <tissue evidence="3">Leaf</tissue>
    </source>
</reference>
<evidence type="ECO:0000313" key="4">
    <source>
        <dbReference type="Proteomes" id="UP000541444"/>
    </source>
</evidence>
<evidence type="ECO:0000256" key="1">
    <source>
        <dbReference type="SAM" id="Phobius"/>
    </source>
</evidence>
<dbReference type="CDD" id="cd00531">
    <property type="entry name" value="NTF2_like"/>
    <property type="match status" value="1"/>
</dbReference>
<dbReference type="AlphaFoldDB" id="A0A7J7N5A0"/>
<keyword evidence="4" id="KW-1185">Reference proteome</keyword>
<dbReference type="Gene3D" id="3.10.450.50">
    <property type="match status" value="1"/>
</dbReference>
<sequence>MATVHLSCQFQRQSLRPVVACTPLLHDSSFSQRINLSKKNEEVMFQGVCLKKIVRSKTFYAAGGNGEVQINPLSPSDSIIQFYNCINRKNPKKLEKFISQDCYFEDYSFLKPFEGKKEVVGFFEQLMECMGKNVRFIIESQCEGDNLSIAVTWRLVWKDQPIPFTKGCSFYEFSKQGDQLLIKNARAMIESPIKPGPLALNLLKLMTNVFDEFPGATEKFLQRPHAVMQFLLRIYSLFLEPFVRPILGFYIIIWKSVVRLLYYVLNVLTIFFK</sequence>
<dbReference type="Pfam" id="PF12680">
    <property type="entry name" value="SnoaL_2"/>
    <property type="match status" value="1"/>
</dbReference>
<dbReference type="Proteomes" id="UP000541444">
    <property type="component" value="Unassembled WGS sequence"/>
</dbReference>
<dbReference type="OrthoDB" id="1886670at2759"/>
<feature type="transmembrane region" description="Helical" evidence="1">
    <location>
        <begin position="247"/>
        <end position="272"/>
    </location>
</feature>
<evidence type="ECO:0000313" key="3">
    <source>
        <dbReference type="EMBL" id="KAF6162190.1"/>
    </source>
</evidence>
<dbReference type="EMBL" id="JACGCM010001055">
    <property type="protein sequence ID" value="KAF6162190.1"/>
    <property type="molecule type" value="Genomic_DNA"/>
</dbReference>
<keyword evidence="1" id="KW-1133">Transmembrane helix</keyword>
<accession>A0A7J7N5A0</accession>
<comment type="caution">
    <text evidence="3">The sequence shown here is derived from an EMBL/GenBank/DDBJ whole genome shotgun (WGS) entry which is preliminary data.</text>
</comment>
<keyword evidence="1" id="KW-0812">Transmembrane</keyword>
<dbReference type="SUPFAM" id="SSF54427">
    <property type="entry name" value="NTF2-like"/>
    <property type="match status" value="1"/>
</dbReference>
<dbReference type="PANTHER" id="PTHR33698">
    <property type="entry name" value="NUCLEAR TRANSPORT FACTOR 2 (NTF2)-LIKE PROTEIN"/>
    <property type="match status" value="1"/>
</dbReference>
<name>A0A7J7N5A0_9MAGN</name>
<evidence type="ECO:0000259" key="2">
    <source>
        <dbReference type="Pfam" id="PF12680"/>
    </source>
</evidence>
<gene>
    <name evidence="3" type="ORF">GIB67_008319</name>
</gene>
<organism evidence="3 4">
    <name type="scientific">Kingdonia uniflora</name>
    <dbReference type="NCBI Taxonomy" id="39325"/>
    <lineage>
        <taxon>Eukaryota</taxon>
        <taxon>Viridiplantae</taxon>
        <taxon>Streptophyta</taxon>
        <taxon>Embryophyta</taxon>
        <taxon>Tracheophyta</taxon>
        <taxon>Spermatophyta</taxon>
        <taxon>Magnoliopsida</taxon>
        <taxon>Ranunculales</taxon>
        <taxon>Circaeasteraceae</taxon>
        <taxon>Kingdonia</taxon>
    </lineage>
</organism>
<protein>
    <recommendedName>
        <fullName evidence="2">SnoaL-like domain-containing protein</fullName>
    </recommendedName>
</protein>
<keyword evidence="1" id="KW-0472">Membrane</keyword>
<proteinExistence type="predicted"/>
<dbReference type="InterPro" id="IPR032710">
    <property type="entry name" value="NTF2-like_dom_sf"/>
</dbReference>
<dbReference type="InterPro" id="IPR037401">
    <property type="entry name" value="SnoaL-like"/>
</dbReference>
<dbReference type="PANTHER" id="PTHR33698:SF1">
    <property type="entry name" value="NUCLEAR TRANSPORT FACTOR 2 (NTF2) FAMILY PROTEIN"/>
    <property type="match status" value="1"/>
</dbReference>
<feature type="domain" description="SnoaL-like" evidence="2">
    <location>
        <begin position="81"/>
        <end position="177"/>
    </location>
</feature>